<gene>
    <name evidence="1" type="ORF">OA84_02690</name>
</gene>
<reference evidence="1 2" key="1">
    <citation type="submission" date="2014-10" db="EMBL/GenBank/DDBJ databases">
        <title>Kaistella solincola genome.</title>
        <authorList>
            <person name="Newman J.D."/>
        </authorList>
    </citation>
    <scope>NUCLEOTIDE SEQUENCE [LARGE SCALE GENOMIC DNA]</scope>
    <source>
        <strain evidence="1 2">DSM 22468</strain>
    </source>
</reference>
<dbReference type="EMBL" id="JSYK01000002">
    <property type="protein sequence ID" value="KIA84450.1"/>
    <property type="molecule type" value="Genomic_DNA"/>
</dbReference>
<comment type="caution">
    <text evidence="1">The sequence shown here is derived from an EMBL/GenBank/DDBJ whole genome shotgun (WGS) entry which is preliminary data.</text>
</comment>
<organism evidence="1 2">
    <name type="scientific">Kaistella solincola</name>
    <dbReference type="NCBI Taxonomy" id="510955"/>
    <lineage>
        <taxon>Bacteria</taxon>
        <taxon>Pseudomonadati</taxon>
        <taxon>Bacteroidota</taxon>
        <taxon>Flavobacteriia</taxon>
        <taxon>Flavobacteriales</taxon>
        <taxon>Weeksellaceae</taxon>
        <taxon>Chryseobacterium group</taxon>
        <taxon>Kaistella</taxon>
    </lineage>
</organism>
<evidence type="ECO:0000313" key="1">
    <source>
        <dbReference type="EMBL" id="KIA84450.1"/>
    </source>
</evidence>
<name>A0ABR4ZT58_9FLAO</name>
<accession>A0ABR4ZT58</accession>
<sequence length="69" mass="8178">MGGFFVLILKIFALKTPNFSEILYSESKLFEIIKRKNLPLKGRIFSNSELKLILIYLHSNLHFLYIWCN</sequence>
<dbReference type="Proteomes" id="UP000031275">
    <property type="component" value="Unassembled WGS sequence"/>
</dbReference>
<protein>
    <submittedName>
        <fullName evidence="1">Uncharacterized protein</fullName>
    </submittedName>
</protein>
<evidence type="ECO:0000313" key="2">
    <source>
        <dbReference type="Proteomes" id="UP000031275"/>
    </source>
</evidence>
<keyword evidence="2" id="KW-1185">Reference proteome</keyword>
<proteinExistence type="predicted"/>